<dbReference type="Pfam" id="PF00632">
    <property type="entry name" value="HECT"/>
    <property type="match status" value="1"/>
</dbReference>
<evidence type="ECO:0000256" key="3">
    <source>
        <dbReference type="PROSITE-ProRule" id="PRU00104"/>
    </source>
</evidence>
<dbReference type="Gene3D" id="3.90.1750.10">
    <property type="entry name" value="Hect, E3 ligase catalytic domains"/>
    <property type="match status" value="1"/>
</dbReference>
<dbReference type="GO" id="GO:0043161">
    <property type="term" value="P:proteasome-mediated ubiquitin-dependent protein catabolic process"/>
    <property type="evidence" value="ECO:0007669"/>
    <property type="project" value="TreeGrafter"/>
</dbReference>
<evidence type="ECO:0000313" key="7">
    <source>
        <dbReference type="Proteomes" id="UP001233999"/>
    </source>
</evidence>
<dbReference type="InterPro" id="IPR045322">
    <property type="entry name" value="HECTD1/TRIP12-like"/>
</dbReference>
<dbReference type="EMBL" id="JASPKZ010003868">
    <property type="protein sequence ID" value="KAJ9591443.1"/>
    <property type="molecule type" value="Genomic_DNA"/>
</dbReference>
<protein>
    <recommendedName>
        <fullName evidence="4">E3 ubiquitin-protein ligase</fullName>
        <ecNumber evidence="4">2.3.2.26</ecNumber>
    </recommendedName>
</protein>
<dbReference type="SUPFAM" id="SSF56204">
    <property type="entry name" value="Hect, E3 ligase catalytic domain"/>
    <property type="match status" value="1"/>
</dbReference>
<accession>A0AAD8A4R8</accession>
<organism evidence="6 7">
    <name type="scientific">Diploptera punctata</name>
    <name type="common">Pacific beetle cockroach</name>
    <dbReference type="NCBI Taxonomy" id="6984"/>
    <lineage>
        <taxon>Eukaryota</taxon>
        <taxon>Metazoa</taxon>
        <taxon>Ecdysozoa</taxon>
        <taxon>Arthropoda</taxon>
        <taxon>Hexapoda</taxon>
        <taxon>Insecta</taxon>
        <taxon>Pterygota</taxon>
        <taxon>Neoptera</taxon>
        <taxon>Polyneoptera</taxon>
        <taxon>Dictyoptera</taxon>
        <taxon>Blattodea</taxon>
        <taxon>Blaberoidea</taxon>
        <taxon>Blaberidae</taxon>
        <taxon>Diplopterinae</taxon>
        <taxon>Diploptera</taxon>
    </lineage>
</organism>
<dbReference type="AlphaFoldDB" id="A0AAD8A4R8"/>
<comment type="caution">
    <text evidence="6">The sequence shown here is derived from an EMBL/GenBank/DDBJ whole genome shotgun (WGS) entry which is preliminary data.</text>
</comment>
<proteinExistence type="inferred from homology"/>
<evidence type="ECO:0000256" key="4">
    <source>
        <dbReference type="RuleBase" id="RU369009"/>
    </source>
</evidence>
<gene>
    <name evidence="6" type="ORF">L9F63_002049</name>
</gene>
<dbReference type="GO" id="GO:0000209">
    <property type="term" value="P:protein polyubiquitination"/>
    <property type="evidence" value="ECO:0007669"/>
    <property type="project" value="TreeGrafter"/>
</dbReference>
<evidence type="ECO:0000313" key="6">
    <source>
        <dbReference type="EMBL" id="KAJ9591443.1"/>
    </source>
</evidence>
<feature type="domain" description="HECT" evidence="5">
    <location>
        <begin position="109"/>
        <end position="474"/>
    </location>
</feature>
<dbReference type="GO" id="GO:0006974">
    <property type="term" value="P:DNA damage response"/>
    <property type="evidence" value="ECO:0007669"/>
    <property type="project" value="TreeGrafter"/>
</dbReference>
<dbReference type="Gene3D" id="3.30.2410.10">
    <property type="entry name" value="Hect, E3 ligase catalytic domain"/>
    <property type="match status" value="1"/>
</dbReference>
<dbReference type="InterPro" id="IPR035983">
    <property type="entry name" value="Hect_E3_ubiquitin_ligase"/>
</dbReference>
<keyword evidence="7" id="KW-1185">Reference proteome</keyword>
<reference evidence="6" key="1">
    <citation type="journal article" date="2023" name="IScience">
        <title>Live-bearing cockroach genome reveals convergent evolutionary mechanisms linked to viviparity in insects and beyond.</title>
        <authorList>
            <person name="Fouks B."/>
            <person name="Harrison M.C."/>
            <person name="Mikhailova A.A."/>
            <person name="Marchal E."/>
            <person name="English S."/>
            <person name="Carruthers M."/>
            <person name="Jennings E.C."/>
            <person name="Chiamaka E.L."/>
            <person name="Frigard R.A."/>
            <person name="Pippel M."/>
            <person name="Attardo G.M."/>
            <person name="Benoit J.B."/>
            <person name="Bornberg-Bauer E."/>
            <person name="Tobe S.S."/>
        </authorList>
    </citation>
    <scope>NUCLEOTIDE SEQUENCE</scope>
    <source>
        <strain evidence="6">Stay&amp;Tobe</strain>
    </source>
</reference>
<comment type="pathway">
    <text evidence="4">Protein modification; protein ubiquitination.</text>
</comment>
<dbReference type="SMART" id="SM00119">
    <property type="entry name" value="HECTc"/>
    <property type="match status" value="1"/>
</dbReference>
<comment type="catalytic activity">
    <reaction evidence="4">
        <text>S-ubiquitinyl-[E2 ubiquitin-conjugating enzyme]-L-cysteine + [acceptor protein]-L-lysine = [E2 ubiquitin-conjugating enzyme]-L-cysteine + N(6)-ubiquitinyl-[acceptor protein]-L-lysine.</text>
        <dbReference type="EC" id="2.3.2.26"/>
    </reaction>
</comment>
<evidence type="ECO:0000259" key="5">
    <source>
        <dbReference type="PROSITE" id="PS50237"/>
    </source>
</evidence>
<feature type="non-terminal residue" evidence="6">
    <location>
        <position position="474"/>
    </location>
</feature>
<evidence type="ECO:0000256" key="2">
    <source>
        <dbReference type="ARBA" id="ARBA00022786"/>
    </source>
</evidence>
<comment type="function">
    <text evidence="4">E3 ubiquitin-protein ligase which accepts ubiquitin from an E2 ubiquitin-conjugating enzyme in the form of a thioester and then directly transfers the ubiquitin to targeted substrates.</text>
</comment>
<dbReference type="EC" id="2.3.2.26" evidence="4"/>
<feature type="active site" description="Glycyl thioester intermediate" evidence="3">
    <location>
        <position position="441"/>
    </location>
</feature>
<name>A0AAD8A4R8_DIPPU</name>
<dbReference type="FunFam" id="3.30.2410.10:FF:000005">
    <property type="entry name" value="E3 ubiquitin-protein ligase TRIP12 isoform X1"/>
    <property type="match status" value="1"/>
</dbReference>
<dbReference type="PANTHER" id="PTHR45670:SF13">
    <property type="entry name" value="E3 UBIQUITIN-PROTEIN LIGASE TRIP12"/>
    <property type="match status" value="1"/>
</dbReference>
<comment type="similarity">
    <text evidence="4">Belongs to the UPL family. K-HECT subfamily.</text>
</comment>
<dbReference type="Proteomes" id="UP001233999">
    <property type="component" value="Unassembled WGS sequence"/>
</dbReference>
<dbReference type="PROSITE" id="PS50237">
    <property type="entry name" value="HECT"/>
    <property type="match status" value="1"/>
</dbReference>
<keyword evidence="2 3" id="KW-0833">Ubl conjugation pathway</keyword>
<dbReference type="FunFam" id="3.30.2160.10:FF:000013">
    <property type="entry name" value="E3 ubiquitin-protein ligase TRIP12 isoform X1"/>
    <property type="match status" value="1"/>
</dbReference>
<dbReference type="GO" id="GO:0009966">
    <property type="term" value="P:regulation of signal transduction"/>
    <property type="evidence" value="ECO:0007669"/>
    <property type="project" value="UniProtKB-ARBA"/>
</dbReference>
<dbReference type="GO" id="GO:0016607">
    <property type="term" value="C:nuclear speck"/>
    <property type="evidence" value="ECO:0007669"/>
    <property type="project" value="TreeGrafter"/>
</dbReference>
<dbReference type="InterPro" id="IPR000569">
    <property type="entry name" value="HECT_dom"/>
</dbReference>
<keyword evidence="1 4" id="KW-0808">Transferase</keyword>
<evidence type="ECO:0000256" key="1">
    <source>
        <dbReference type="ARBA" id="ARBA00022679"/>
    </source>
</evidence>
<dbReference type="PANTHER" id="PTHR45670">
    <property type="entry name" value="E3 UBIQUITIN-PROTEIN LIGASE TRIP12"/>
    <property type="match status" value="1"/>
</dbReference>
<reference evidence="6" key="2">
    <citation type="submission" date="2023-05" db="EMBL/GenBank/DDBJ databases">
        <authorList>
            <person name="Fouks B."/>
        </authorList>
    </citation>
    <scope>NUCLEOTIDE SEQUENCE</scope>
    <source>
        <strain evidence="6">Stay&amp;Tobe</strain>
        <tissue evidence="6">Testes</tissue>
    </source>
</reference>
<dbReference type="GO" id="GO:0061630">
    <property type="term" value="F:ubiquitin protein ligase activity"/>
    <property type="evidence" value="ECO:0007669"/>
    <property type="project" value="UniProtKB-UniRule"/>
</dbReference>
<sequence>EFVNSKVAAKASRQLQDPLVIMTGNLPSWLQQIAAVCPFLFPFETRQLLFYATSFDRDRALQRLLESTPELSSTDSTERVTPRLDRRKRVISRDDILYMHSSVYLFKARTGFIKSIALKFQYHYEGLGNCLGPTLEFYALVSREMQRADLELWHGERSTPQTNGSTGTTTSYIHSPVGLFPAPLGRTAKSNHVAKVKSKFRFLGKFMAKAVMDSRMLDLPFSVIFYRWLLGQEATLSLPDLAHVCPEVHRTLCHLQVVQRLKEQIERDPDFTANQRKDRIEKLDLDGCPIQDLGLDFTLPGHPGIEVRKGGKDIALSVHNIDQYTKLVCHWFLMEEELESVFCGGGMAAGGSGAGWDVKTLMECCRPDHGYTPDSRAIRFLFEILSLYDREEQRQFVQFVTGSPRLPVGGFKSLSPPLTVVRKTLEPNMNPDDFLPSVMTCVNYLKLPDYSSLDVMRAKLGLAAREGQHSFHLS</sequence>